<dbReference type="RefSeq" id="WP_061422400.1">
    <property type="nucleotide sequence ID" value="NZ_KQ969062.1"/>
</dbReference>
<dbReference type="EMBL" id="LQRD01000023">
    <property type="protein sequence ID" value="KXT70542.1"/>
    <property type="molecule type" value="Genomic_DNA"/>
</dbReference>
<protein>
    <submittedName>
        <fullName evidence="1">Uncharacterized protein</fullName>
    </submittedName>
</protein>
<dbReference type="AlphaFoldDB" id="A0A139N3N1"/>
<accession>A0A139N3N1</accession>
<name>A0A139N3N1_STRCR</name>
<gene>
    <name evidence="1" type="ORF">SCRDD08_00626</name>
</gene>
<reference evidence="1 2" key="1">
    <citation type="submission" date="2016-01" db="EMBL/GenBank/DDBJ databases">
        <title>Highly variable Streptococcus oralis are common among viridans streptococci isolated from primates.</title>
        <authorList>
            <person name="Denapaite D."/>
            <person name="Rieger M."/>
            <person name="Koendgen S."/>
            <person name="Brueckner R."/>
            <person name="Ochigava I."/>
            <person name="Kappeler P."/>
            <person name="Maetz-Rensing K."/>
            <person name="Leendertz F."/>
            <person name="Hakenbeck R."/>
        </authorList>
    </citation>
    <scope>NUCLEOTIDE SEQUENCE [LARGE SCALE GENOMIC DNA]</scope>
    <source>
        <strain evidence="1 2">DD08</strain>
    </source>
</reference>
<dbReference type="PATRIC" id="fig|45634.12.peg.653"/>
<evidence type="ECO:0000313" key="1">
    <source>
        <dbReference type="EMBL" id="KXT70542.1"/>
    </source>
</evidence>
<proteinExistence type="predicted"/>
<organism evidence="1 2">
    <name type="scientific">Streptococcus cristatus</name>
    <dbReference type="NCBI Taxonomy" id="45634"/>
    <lineage>
        <taxon>Bacteria</taxon>
        <taxon>Bacillati</taxon>
        <taxon>Bacillota</taxon>
        <taxon>Bacilli</taxon>
        <taxon>Lactobacillales</taxon>
        <taxon>Streptococcaceae</taxon>
        <taxon>Streptococcus</taxon>
    </lineage>
</organism>
<sequence length="126" mass="14794">MNWVNVGNKIESDWYELRCKLDKGTHLKIYLDGLKNQDNHFYIDFGNILFCKAIDESWDLNPSEILDNNNMESIAKGILVELTHSQLRDKLQQVYFKTFHHYQVNGINFGIDVISEKSPLIFKLED</sequence>
<dbReference type="Proteomes" id="UP000070377">
    <property type="component" value="Unassembled WGS sequence"/>
</dbReference>
<comment type="caution">
    <text evidence="1">The sequence shown here is derived from an EMBL/GenBank/DDBJ whole genome shotgun (WGS) entry which is preliminary data.</text>
</comment>
<evidence type="ECO:0000313" key="2">
    <source>
        <dbReference type="Proteomes" id="UP000070377"/>
    </source>
</evidence>